<feature type="transmembrane region" description="Helical" evidence="8">
    <location>
        <begin position="118"/>
        <end position="136"/>
    </location>
</feature>
<evidence type="ECO:0000256" key="2">
    <source>
        <dbReference type="ARBA" id="ARBA00010323"/>
    </source>
</evidence>
<dbReference type="Proteomes" id="UP000064844">
    <property type="component" value="Chromosome"/>
</dbReference>
<dbReference type="eggNOG" id="COG1696">
    <property type="taxonomic scope" value="Bacteria"/>
</dbReference>
<evidence type="ECO:0000256" key="6">
    <source>
        <dbReference type="ARBA" id="ARBA00023136"/>
    </source>
</evidence>
<feature type="transmembrane region" description="Helical" evidence="8">
    <location>
        <begin position="148"/>
        <end position="167"/>
    </location>
</feature>
<keyword evidence="6 7" id="KW-0472">Membrane</keyword>
<proteinExistence type="inferred from homology"/>
<comment type="similarity">
    <text evidence="2 7">Belongs to the membrane-bound acyltransferase family.</text>
</comment>
<dbReference type="GO" id="GO:0005886">
    <property type="term" value="C:plasma membrane"/>
    <property type="evidence" value="ECO:0007669"/>
    <property type="project" value="UniProtKB-SubCell"/>
</dbReference>
<dbReference type="GO" id="GO:0042121">
    <property type="term" value="P:alginic acid biosynthetic process"/>
    <property type="evidence" value="ECO:0007669"/>
    <property type="project" value="InterPro"/>
</dbReference>
<keyword evidence="7" id="KW-0012">Acyltransferase</keyword>
<feature type="transmembrane region" description="Helical" evidence="8">
    <location>
        <begin position="311"/>
        <end position="334"/>
    </location>
</feature>
<evidence type="ECO:0000256" key="1">
    <source>
        <dbReference type="ARBA" id="ARBA00004651"/>
    </source>
</evidence>
<dbReference type="PANTHER" id="PTHR13285">
    <property type="entry name" value="ACYLTRANSFERASE"/>
    <property type="match status" value="1"/>
</dbReference>
<feature type="transmembrane region" description="Helical" evidence="8">
    <location>
        <begin position="451"/>
        <end position="471"/>
    </location>
</feature>
<evidence type="ECO:0000313" key="9">
    <source>
        <dbReference type="EMBL" id="ALP93362.1"/>
    </source>
</evidence>
<dbReference type="InterPro" id="IPR024194">
    <property type="entry name" value="Ac/AlaTfrase_AlgI/DltB"/>
</dbReference>
<keyword evidence="10" id="KW-1185">Reference proteome</keyword>
<name>A0A0S2W2A5_9FIRM</name>
<dbReference type="InterPro" id="IPR051085">
    <property type="entry name" value="MB_O-acyltransferase"/>
</dbReference>
<dbReference type="RefSeq" id="WP_058117280.1">
    <property type="nucleotide sequence ID" value="NZ_CP011307.1"/>
</dbReference>
<sequence length="484" mass="54774">MSFLSPGFFLFFPLVTLFYFLLPQRARNLWLLVSSWYFYLCAGAGSFLFLLCALTLTYAGARFLEGQSGRARRRVLTLLLLLLFGTLFLFKYLGFALSMLERLLSAAGLSFTSPALELILPAGISFYLFMAAGYLIDVYRGNRPAERSFLLFALFLSFFPYLLSGPIGRADTLLPQFREPHRFSYDGFRSGLLRFLWGAFKKLVIADRLGMLVTTVYAAPDQFGRLQVIAAAAAFSIQIYCDFSAYSDMALGCAQVLGFRLMENFRTPYFSRSIGEFWRRWHISLSSWFRDYLYIPLGGSRRGRMRTYANLLIVFAVSGLWHGSALAFVAWGLLNGLYQVIGGLTADLRTRVRGRLGLTEDSRLTVLLQVGITFLLSTVAWVFFKGGSFTHALFIFQNMFTGPWLTHPVTAWGLDRPELVVAFFAILLLLAVDLASLRVDLWTGFLRLPRPLRWALALSLTLAVLICGIYGTGYDPQDFIYFKF</sequence>
<feature type="transmembrane region" description="Helical" evidence="8">
    <location>
        <begin position="76"/>
        <end position="98"/>
    </location>
</feature>
<keyword evidence="4 8" id="KW-0812">Transmembrane</keyword>
<evidence type="ECO:0000313" key="10">
    <source>
        <dbReference type="Proteomes" id="UP000064844"/>
    </source>
</evidence>
<dbReference type="GO" id="GO:0016746">
    <property type="term" value="F:acyltransferase activity"/>
    <property type="evidence" value="ECO:0007669"/>
    <property type="project" value="UniProtKB-KW"/>
</dbReference>
<evidence type="ECO:0000256" key="7">
    <source>
        <dbReference type="PIRNR" id="PIRNR016636"/>
    </source>
</evidence>
<gene>
    <name evidence="9" type="ORF">IB211_00969c</name>
</gene>
<dbReference type="InterPro" id="IPR028362">
    <property type="entry name" value="AlgI"/>
</dbReference>
<dbReference type="InterPro" id="IPR004299">
    <property type="entry name" value="MBOAT_fam"/>
</dbReference>
<accession>A0A0S2W2A5</accession>
<feature type="transmembrane region" description="Helical" evidence="8">
    <location>
        <begin position="366"/>
        <end position="384"/>
    </location>
</feature>
<organism evidence="9 10">
    <name type="scientific">Intestinimonas butyriciproducens</name>
    <dbReference type="NCBI Taxonomy" id="1297617"/>
    <lineage>
        <taxon>Bacteria</taxon>
        <taxon>Bacillati</taxon>
        <taxon>Bacillota</taxon>
        <taxon>Clostridia</taxon>
        <taxon>Eubacteriales</taxon>
        <taxon>Intestinimonas</taxon>
    </lineage>
</organism>
<reference evidence="10" key="2">
    <citation type="submission" date="2015-04" db="EMBL/GenBank/DDBJ databases">
        <title>A butyrogenic pathway from the amino acid lysine in a human gut commensal.</title>
        <authorList>
            <person name="de Vos W.M."/>
            <person name="Bui N.T.P."/>
            <person name="Plugge C.M."/>
            <person name="Ritari J."/>
        </authorList>
    </citation>
    <scope>NUCLEOTIDE SEQUENCE [LARGE SCALE GENOMIC DNA]</scope>
    <source>
        <strain evidence="10">AF211</strain>
    </source>
</reference>
<dbReference type="EMBL" id="CP011307">
    <property type="protein sequence ID" value="ALP93362.1"/>
    <property type="molecule type" value="Genomic_DNA"/>
</dbReference>
<protein>
    <submittedName>
        <fullName evidence="9">Putative poly(Beta-D-mannuronate) O-acetylase</fullName>
    </submittedName>
</protein>
<dbReference type="AlphaFoldDB" id="A0A0S2W2A5"/>
<evidence type="ECO:0000256" key="5">
    <source>
        <dbReference type="ARBA" id="ARBA00022989"/>
    </source>
</evidence>
<keyword evidence="3 7" id="KW-1003">Cell membrane</keyword>
<feature type="transmembrane region" description="Helical" evidence="8">
    <location>
        <begin position="419"/>
        <end position="439"/>
    </location>
</feature>
<dbReference type="PANTHER" id="PTHR13285:SF18">
    <property type="entry name" value="PROTEIN-CYSTEINE N-PALMITOYLTRANSFERASE RASP"/>
    <property type="match status" value="1"/>
</dbReference>
<reference evidence="9 10" key="1">
    <citation type="journal article" date="2015" name="Nat. Commun.">
        <title>Production of butyrate from lysine and the Amadori product fructoselysine by a human gut commensal.</title>
        <authorList>
            <person name="Bui T.P."/>
            <person name="Ritari J."/>
            <person name="Boeren S."/>
            <person name="de Waard P."/>
            <person name="Plugge C.M."/>
            <person name="de Vos W.M."/>
        </authorList>
    </citation>
    <scope>NUCLEOTIDE SEQUENCE [LARGE SCALE GENOMIC DNA]</scope>
    <source>
        <strain evidence="9 10">AF211</strain>
    </source>
</reference>
<evidence type="ECO:0000256" key="4">
    <source>
        <dbReference type="ARBA" id="ARBA00022692"/>
    </source>
</evidence>
<evidence type="ECO:0000256" key="8">
    <source>
        <dbReference type="SAM" id="Phobius"/>
    </source>
</evidence>
<dbReference type="Pfam" id="PF03062">
    <property type="entry name" value="MBOAT"/>
    <property type="match status" value="1"/>
</dbReference>
<dbReference type="STRING" id="1297617.IB211_00969c"/>
<evidence type="ECO:0000256" key="3">
    <source>
        <dbReference type="ARBA" id="ARBA00022475"/>
    </source>
</evidence>
<keyword evidence="5 8" id="KW-1133">Transmembrane helix</keyword>
<comment type="subcellular location">
    <subcellularLocation>
        <location evidence="1">Cell membrane</location>
        <topology evidence="1">Multi-pass membrane protein</topology>
    </subcellularLocation>
</comment>
<keyword evidence="7" id="KW-0808">Transferase</keyword>
<dbReference type="PIRSF" id="PIRSF500217">
    <property type="entry name" value="AlgI"/>
    <property type="match status" value="1"/>
</dbReference>
<dbReference type="PATRIC" id="fig|1297617.4.peg.983"/>
<dbReference type="PIRSF" id="PIRSF016636">
    <property type="entry name" value="AlgI_DltB"/>
    <property type="match status" value="1"/>
</dbReference>
<dbReference type="KEGG" id="ibu:IB211_00969c"/>
<feature type="transmembrane region" description="Helical" evidence="8">
    <location>
        <begin position="36"/>
        <end position="64"/>
    </location>
</feature>